<keyword evidence="2" id="KW-0645">Protease</keyword>
<sequence length="60" mass="6879">MRLPRLLDLKRQESVNFFLRRLKPMCYSMIGRMGGEQKLSLASGGCDQVGIVIHEFMHAL</sequence>
<evidence type="ECO:0000256" key="3">
    <source>
        <dbReference type="ARBA" id="ARBA00022723"/>
    </source>
</evidence>
<dbReference type="InterPro" id="IPR001506">
    <property type="entry name" value="Peptidase_M12A"/>
</dbReference>
<keyword evidence="3" id="KW-0479">Metal-binding</keyword>
<dbReference type="GO" id="GO:0004222">
    <property type="term" value="F:metalloendopeptidase activity"/>
    <property type="evidence" value="ECO:0007669"/>
    <property type="project" value="InterPro"/>
</dbReference>
<dbReference type="AlphaFoldDB" id="A0AAV2C0D9"/>
<comment type="cofactor">
    <cofactor evidence="1">
        <name>Zn(2+)</name>
        <dbReference type="ChEBI" id="CHEBI:29105"/>
    </cofactor>
</comment>
<dbReference type="PROSITE" id="PS51864">
    <property type="entry name" value="ASTACIN"/>
    <property type="match status" value="1"/>
</dbReference>
<feature type="domain" description="Peptidase M12A" evidence="8">
    <location>
        <begin position="1"/>
        <end position="60"/>
    </location>
</feature>
<name>A0AAV2C0D9_9ARAC</name>
<evidence type="ECO:0000256" key="2">
    <source>
        <dbReference type="ARBA" id="ARBA00022670"/>
    </source>
</evidence>
<evidence type="ECO:0000259" key="8">
    <source>
        <dbReference type="PROSITE" id="PS51864"/>
    </source>
</evidence>
<keyword evidence="10" id="KW-1185">Reference proteome</keyword>
<comment type="caution">
    <text evidence="7">Lacks conserved residue(s) required for the propagation of feature annotation.</text>
</comment>
<evidence type="ECO:0000256" key="4">
    <source>
        <dbReference type="ARBA" id="ARBA00022801"/>
    </source>
</evidence>
<reference evidence="9 10" key="1">
    <citation type="submission" date="2024-04" db="EMBL/GenBank/DDBJ databases">
        <authorList>
            <person name="Rising A."/>
            <person name="Reimegard J."/>
            <person name="Sonavane S."/>
            <person name="Akerstrom W."/>
            <person name="Nylinder S."/>
            <person name="Hedman E."/>
            <person name="Kallberg Y."/>
        </authorList>
    </citation>
    <scope>NUCLEOTIDE SEQUENCE [LARGE SCALE GENOMIC DNA]</scope>
</reference>
<organism evidence="9 10">
    <name type="scientific">Larinioides sclopetarius</name>
    <dbReference type="NCBI Taxonomy" id="280406"/>
    <lineage>
        <taxon>Eukaryota</taxon>
        <taxon>Metazoa</taxon>
        <taxon>Ecdysozoa</taxon>
        <taxon>Arthropoda</taxon>
        <taxon>Chelicerata</taxon>
        <taxon>Arachnida</taxon>
        <taxon>Araneae</taxon>
        <taxon>Araneomorphae</taxon>
        <taxon>Entelegynae</taxon>
        <taxon>Araneoidea</taxon>
        <taxon>Araneidae</taxon>
        <taxon>Larinioides</taxon>
    </lineage>
</organism>
<proteinExistence type="predicted"/>
<dbReference type="Proteomes" id="UP001497382">
    <property type="component" value="Unassembled WGS sequence"/>
</dbReference>
<evidence type="ECO:0000256" key="1">
    <source>
        <dbReference type="ARBA" id="ARBA00001947"/>
    </source>
</evidence>
<dbReference type="SUPFAM" id="SSF55486">
    <property type="entry name" value="Metalloproteases ('zincins'), catalytic domain"/>
    <property type="match status" value="1"/>
</dbReference>
<keyword evidence="5" id="KW-0862">Zinc</keyword>
<protein>
    <recommendedName>
        <fullName evidence="8">Peptidase M12A domain-containing protein</fullName>
    </recommendedName>
</protein>
<feature type="non-terminal residue" evidence="9">
    <location>
        <position position="60"/>
    </location>
</feature>
<dbReference type="Pfam" id="PF01400">
    <property type="entry name" value="Astacin"/>
    <property type="match status" value="1"/>
</dbReference>
<dbReference type="PANTHER" id="PTHR10127">
    <property type="entry name" value="DISCOIDIN, CUB, EGF, LAMININ , AND ZINC METALLOPROTEASE DOMAIN CONTAINING"/>
    <property type="match status" value="1"/>
</dbReference>
<evidence type="ECO:0000256" key="7">
    <source>
        <dbReference type="PROSITE-ProRule" id="PRU01211"/>
    </source>
</evidence>
<accession>A0AAV2C0D9</accession>
<gene>
    <name evidence="9" type="ORF">LARSCL_LOCUS22818</name>
</gene>
<evidence type="ECO:0000313" key="10">
    <source>
        <dbReference type="Proteomes" id="UP001497382"/>
    </source>
</evidence>
<evidence type="ECO:0000256" key="6">
    <source>
        <dbReference type="ARBA" id="ARBA00023049"/>
    </source>
</evidence>
<dbReference type="EMBL" id="CAXIEN010001029">
    <property type="protein sequence ID" value="CAL1301974.1"/>
    <property type="molecule type" value="Genomic_DNA"/>
</dbReference>
<comment type="caution">
    <text evidence="9">The sequence shown here is derived from an EMBL/GenBank/DDBJ whole genome shotgun (WGS) entry which is preliminary data.</text>
</comment>
<evidence type="ECO:0000256" key="5">
    <source>
        <dbReference type="ARBA" id="ARBA00022833"/>
    </source>
</evidence>
<keyword evidence="6" id="KW-0482">Metalloprotease</keyword>
<evidence type="ECO:0000313" key="9">
    <source>
        <dbReference type="EMBL" id="CAL1301974.1"/>
    </source>
</evidence>
<dbReference type="GO" id="GO:0046872">
    <property type="term" value="F:metal ion binding"/>
    <property type="evidence" value="ECO:0007669"/>
    <property type="project" value="UniProtKB-KW"/>
</dbReference>
<dbReference type="GO" id="GO:0006508">
    <property type="term" value="P:proteolysis"/>
    <property type="evidence" value="ECO:0007669"/>
    <property type="project" value="UniProtKB-KW"/>
</dbReference>
<feature type="active site" evidence="7">
    <location>
        <position position="55"/>
    </location>
</feature>
<dbReference type="InterPro" id="IPR024079">
    <property type="entry name" value="MetalloPept_cat_dom_sf"/>
</dbReference>
<dbReference type="Gene3D" id="3.40.390.10">
    <property type="entry name" value="Collagenase (Catalytic Domain)"/>
    <property type="match status" value="1"/>
</dbReference>
<keyword evidence="4" id="KW-0378">Hydrolase</keyword>
<dbReference type="PANTHER" id="PTHR10127:SF780">
    <property type="entry name" value="METALLOENDOPEPTIDASE"/>
    <property type="match status" value="1"/>
</dbReference>